<evidence type="ECO:0000313" key="1">
    <source>
        <dbReference type="EMBL" id="SHF21707.1"/>
    </source>
</evidence>
<evidence type="ECO:0000313" key="2">
    <source>
        <dbReference type="Proteomes" id="UP000184147"/>
    </source>
</evidence>
<dbReference type="Proteomes" id="UP000184147">
    <property type="component" value="Unassembled WGS sequence"/>
</dbReference>
<name>A0A1M4ZV57_9FLAO</name>
<sequence length="224" mass="25478">MISAISYFYAFNNHFLLKKIILLAIVSVLLSCQSKTQETLEEANTLATDTLANQPVHSPEAFNKQLLSGGFLNYAESKKPVTENELNIYDESTNKYVYVDAEALAEFDFSFYNNQINRMLKKRNIQIPLRVSPDADKTFSVILGEKKIPLYTAAALKNGTHWVEGPRVFFCALNGQLKRKNCQEQFYLLYEGTNDLSVFLLTPAEHAILKEIYKNDPKEIPVLP</sequence>
<dbReference type="STRING" id="1124188.SAMN05444377_10531"/>
<accession>A0A1M4ZV57</accession>
<organism evidence="1 2">
    <name type="scientific">Flavobacterium fontis</name>
    <dbReference type="NCBI Taxonomy" id="1124188"/>
    <lineage>
        <taxon>Bacteria</taxon>
        <taxon>Pseudomonadati</taxon>
        <taxon>Bacteroidota</taxon>
        <taxon>Flavobacteriia</taxon>
        <taxon>Flavobacteriales</taxon>
        <taxon>Flavobacteriaceae</taxon>
        <taxon>Flavobacterium</taxon>
    </lineage>
</organism>
<gene>
    <name evidence="1" type="ORF">SAMN05444377_10531</name>
</gene>
<dbReference type="EMBL" id="FQVQ01000005">
    <property type="protein sequence ID" value="SHF21707.1"/>
    <property type="molecule type" value="Genomic_DNA"/>
</dbReference>
<protein>
    <submittedName>
        <fullName evidence="1">Uncharacterized protein</fullName>
    </submittedName>
</protein>
<dbReference type="AlphaFoldDB" id="A0A1M4ZV57"/>
<keyword evidence="2" id="KW-1185">Reference proteome</keyword>
<reference evidence="1 2" key="1">
    <citation type="submission" date="2016-11" db="EMBL/GenBank/DDBJ databases">
        <authorList>
            <person name="Jaros S."/>
            <person name="Januszkiewicz K."/>
            <person name="Wedrychowicz H."/>
        </authorList>
    </citation>
    <scope>NUCLEOTIDE SEQUENCE [LARGE SCALE GENOMIC DNA]</scope>
    <source>
        <strain evidence="1 2">DSM 25660</strain>
    </source>
</reference>
<proteinExistence type="predicted"/>